<dbReference type="AlphaFoldDB" id="A0A558BVN4"/>
<evidence type="ECO:0000313" key="6">
    <source>
        <dbReference type="EMBL" id="TVT40523.1"/>
    </source>
</evidence>
<dbReference type="EMBL" id="VMRJ01000003">
    <property type="protein sequence ID" value="TVT40523.1"/>
    <property type="molecule type" value="Genomic_DNA"/>
</dbReference>
<keyword evidence="7" id="KW-1185">Reference proteome</keyword>
<dbReference type="PROSITE" id="PS00194">
    <property type="entry name" value="THIOREDOXIN_1"/>
    <property type="match status" value="1"/>
</dbReference>
<dbReference type="SUPFAM" id="SSF52833">
    <property type="entry name" value="Thioredoxin-like"/>
    <property type="match status" value="1"/>
</dbReference>
<dbReference type="OrthoDB" id="9811352at2"/>
<evidence type="ECO:0000256" key="2">
    <source>
        <dbReference type="ARBA" id="ARBA00022748"/>
    </source>
</evidence>
<dbReference type="CDD" id="cd02966">
    <property type="entry name" value="TlpA_like_family"/>
    <property type="match status" value="1"/>
</dbReference>
<keyword evidence="2" id="KW-0201">Cytochrome c-type biogenesis</keyword>
<comment type="caution">
    <text evidence="6">The sequence shown here is derived from an EMBL/GenBank/DDBJ whole genome shotgun (WGS) entry which is preliminary data.</text>
</comment>
<proteinExistence type="predicted"/>
<feature type="domain" description="Thioredoxin" evidence="5">
    <location>
        <begin position="266"/>
        <end position="409"/>
    </location>
</feature>
<evidence type="ECO:0000256" key="4">
    <source>
        <dbReference type="ARBA" id="ARBA00023284"/>
    </source>
</evidence>
<accession>A0A558BVN4</accession>
<dbReference type="InterPro" id="IPR036249">
    <property type="entry name" value="Thioredoxin-like_sf"/>
</dbReference>
<comment type="subcellular location">
    <subcellularLocation>
        <location evidence="1">Cell envelope</location>
    </subcellularLocation>
</comment>
<dbReference type="GO" id="GO:0030313">
    <property type="term" value="C:cell envelope"/>
    <property type="evidence" value="ECO:0007669"/>
    <property type="project" value="UniProtKB-SubCell"/>
</dbReference>
<keyword evidence="3" id="KW-1015">Disulfide bond</keyword>
<dbReference type="PROSITE" id="PS51352">
    <property type="entry name" value="THIOREDOXIN_2"/>
    <property type="match status" value="1"/>
</dbReference>
<sequence>MFIFNFYIASILTICSLCQQAMKNSLVKLGLLACLGACTKAKPAEQIVIEGNVQNIQNGKVYLADAHSWKRLDSTQCQDGRFRFTLTPDSSFTPQMVSIHYTANKPVFDTTTSTEQLFKRIGHRMLLLRNHTIRNPDSLRAAHVRFSSGSTAFFLTQGHTQLEGDAQSEDGIRVIGNRETDVMFSLLTADFGWLGNLEGAKRAAKISFFKNKITQNPYSYYLLQEIYNYKEQYTEQELRELVGSFNPEVQQSTFGRKVNQYLVTRIDSEQPYPNLSLVGPDKQKGWLMDNGAKVNMLVFWASWCGPCRQEIPQLKALYAHYKDRGVHLVSVSIDEKPENWQQALGQEQMGWPQLLVGKEQIEQVKQKFNFNAIPFILVTDSRGKELKRFSGYEDNNEALYRKVLEEKLSEKPE</sequence>
<evidence type="ECO:0000256" key="1">
    <source>
        <dbReference type="ARBA" id="ARBA00004196"/>
    </source>
</evidence>
<dbReference type="PANTHER" id="PTHR42852:SF6">
    <property type="entry name" value="THIOL:DISULFIDE INTERCHANGE PROTEIN DSBE"/>
    <property type="match status" value="1"/>
</dbReference>
<dbReference type="InterPro" id="IPR017937">
    <property type="entry name" value="Thioredoxin_CS"/>
</dbReference>
<organism evidence="6 7">
    <name type="scientific">Hymenobacter setariae</name>
    <dbReference type="NCBI Taxonomy" id="2594794"/>
    <lineage>
        <taxon>Bacteria</taxon>
        <taxon>Pseudomonadati</taxon>
        <taxon>Bacteroidota</taxon>
        <taxon>Cytophagia</taxon>
        <taxon>Cytophagales</taxon>
        <taxon>Hymenobacteraceae</taxon>
        <taxon>Hymenobacter</taxon>
    </lineage>
</organism>
<dbReference type="Pfam" id="PF13905">
    <property type="entry name" value="Thioredoxin_8"/>
    <property type="match status" value="1"/>
</dbReference>
<dbReference type="Gene3D" id="3.40.30.10">
    <property type="entry name" value="Glutaredoxin"/>
    <property type="match status" value="1"/>
</dbReference>
<dbReference type="Pfam" id="PF14289">
    <property type="entry name" value="DUF4369"/>
    <property type="match status" value="1"/>
</dbReference>
<dbReference type="GO" id="GO:0017004">
    <property type="term" value="P:cytochrome complex assembly"/>
    <property type="evidence" value="ECO:0007669"/>
    <property type="project" value="UniProtKB-KW"/>
</dbReference>
<evidence type="ECO:0000256" key="3">
    <source>
        <dbReference type="ARBA" id="ARBA00023157"/>
    </source>
</evidence>
<protein>
    <submittedName>
        <fullName evidence="6">AhpC/TSA family protein</fullName>
    </submittedName>
</protein>
<dbReference type="Proteomes" id="UP000317624">
    <property type="component" value="Unassembled WGS sequence"/>
</dbReference>
<dbReference type="InterPro" id="IPR013766">
    <property type="entry name" value="Thioredoxin_domain"/>
</dbReference>
<dbReference type="PANTHER" id="PTHR42852">
    <property type="entry name" value="THIOL:DISULFIDE INTERCHANGE PROTEIN DSBE"/>
    <property type="match status" value="1"/>
</dbReference>
<keyword evidence="4" id="KW-0676">Redox-active center</keyword>
<gene>
    <name evidence="6" type="ORF">FNT36_13680</name>
</gene>
<name>A0A558BVN4_9BACT</name>
<dbReference type="InterPro" id="IPR025380">
    <property type="entry name" value="DUF4369"/>
</dbReference>
<dbReference type="InterPro" id="IPR012336">
    <property type="entry name" value="Thioredoxin-like_fold"/>
</dbReference>
<reference evidence="6 7" key="1">
    <citation type="submission" date="2019-07" db="EMBL/GenBank/DDBJ databases">
        <title>Hymenobacter sp. straun FUR1 Genome sequencing and assembly.</title>
        <authorList>
            <person name="Chhetri G."/>
        </authorList>
    </citation>
    <scope>NUCLEOTIDE SEQUENCE [LARGE SCALE GENOMIC DNA]</scope>
    <source>
        <strain evidence="6 7">Fur1</strain>
    </source>
</reference>
<evidence type="ECO:0000259" key="5">
    <source>
        <dbReference type="PROSITE" id="PS51352"/>
    </source>
</evidence>
<dbReference type="InterPro" id="IPR050553">
    <property type="entry name" value="Thioredoxin_ResA/DsbE_sf"/>
</dbReference>
<evidence type="ECO:0000313" key="7">
    <source>
        <dbReference type="Proteomes" id="UP000317624"/>
    </source>
</evidence>